<dbReference type="Pfam" id="PF16242">
    <property type="entry name" value="Pyrid_ox_like"/>
    <property type="match status" value="1"/>
</dbReference>
<gene>
    <name evidence="2" type="ORF">A6J80_15410</name>
</gene>
<dbReference type="RefSeq" id="WP_080622075.1">
    <property type="nucleotide sequence ID" value="NZ_CAWMZI010000001.1"/>
</dbReference>
<dbReference type="Gene3D" id="2.30.110.10">
    <property type="entry name" value="Electron Transport, Fmn-binding Protein, Chain A"/>
    <property type="match status" value="1"/>
</dbReference>
<dbReference type="PANTHER" id="PTHR34818:SF1">
    <property type="entry name" value="PROTEIN BLI-3"/>
    <property type="match status" value="1"/>
</dbReference>
<reference evidence="2" key="1">
    <citation type="submission" date="2017-12" db="EMBL/GenBank/DDBJ databases">
        <title>FDA dAtabase for Regulatory Grade micrObial Sequences (FDA-ARGOS): Supporting development and validation of Infectious Disease Dx tests.</title>
        <authorList>
            <person name="Campos J."/>
            <person name="Goldberg B."/>
            <person name="Tallon L."/>
            <person name="Sadzewicz L."/>
            <person name="Sengamalay N."/>
            <person name="Ott S."/>
            <person name="Godinez A."/>
            <person name="Nagaraj S."/>
            <person name="Vyas G."/>
            <person name="Aluvathingal J."/>
            <person name="Nadendla S."/>
            <person name="Geyer C."/>
            <person name="Nandy P."/>
            <person name="Hobson J."/>
            <person name="Sichtig H."/>
        </authorList>
    </citation>
    <scope>NUCLEOTIDE SEQUENCE</scope>
    <source>
        <strain evidence="2">FDAARGOS_252</strain>
    </source>
</reference>
<dbReference type="SUPFAM" id="SSF50475">
    <property type="entry name" value="FMN-binding split barrel"/>
    <property type="match status" value="1"/>
</dbReference>
<dbReference type="InterPro" id="IPR038725">
    <property type="entry name" value="YdaG_split_barrel_FMN-bd"/>
</dbReference>
<evidence type="ECO:0000313" key="3">
    <source>
        <dbReference type="Proteomes" id="UP000191257"/>
    </source>
</evidence>
<protein>
    <submittedName>
        <fullName evidence="2">General stress protein</fullName>
    </submittedName>
</protein>
<dbReference type="AlphaFoldDB" id="A0A1V0GV57"/>
<dbReference type="InterPro" id="IPR012349">
    <property type="entry name" value="Split_barrel_FMN-bd"/>
</dbReference>
<dbReference type="Proteomes" id="UP000191257">
    <property type="component" value="Chromosome"/>
</dbReference>
<sequence length="157" mass="17327">MSTEKDTFWKRLDDINAGMLGTADKLKFVPMSHYADPDAAALWFITAEGTDLVAQTSAGPVEAMHVVGDASGKLWARIEGVLELSTDREKLDEIWNAVASSWFEKGERDPDVRLLKFRVQSAEVWTTTGGLGFLYEVAKANLTGAKPDMGDHFTLNF</sequence>
<evidence type="ECO:0000259" key="1">
    <source>
        <dbReference type="Pfam" id="PF16242"/>
    </source>
</evidence>
<evidence type="ECO:0000313" key="2">
    <source>
        <dbReference type="EMBL" id="ARC37569.1"/>
    </source>
</evidence>
<keyword evidence="3" id="KW-1185">Reference proteome</keyword>
<dbReference type="PANTHER" id="PTHR34818">
    <property type="entry name" value="PROTEIN BLI-3"/>
    <property type="match status" value="1"/>
</dbReference>
<dbReference type="STRING" id="147645.A6J80_15410"/>
<organism evidence="2 3">
    <name type="scientific">Paracoccus yeei</name>
    <dbReference type="NCBI Taxonomy" id="147645"/>
    <lineage>
        <taxon>Bacteria</taxon>
        <taxon>Pseudomonadati</taxon>
        <taxon>Pseudomonadota</taxon>
        <taxon>Alphaproteobacteria</taxon>
        <taxon>Rhodobacterales</taxon>
        <taxon>Paracoccaceae</taxon>
        <taxon>Paracoccus</taxon>
    </lineage>
</organism>
<dbReference type="EMBL" id="CP020442">
    <property type="protein sequence ID" value="ARC37569.1"/>
    <property type="molecule type" value="Genomic_DNA"/>
</dbReference>
<dbReference type="KEGG" id="pye:A6J80_15410"/>
<accession>A0A1V0GV57</accession>
<dbReference type="eggNOG" id="COG3871">
    <property type="taxonomic scope" value="Bacteria"/>
</dbReference>
<name>A0A1V0GV57_9RHOB</name>
<proteinExistence type="predicted"/>
<dbReference type="InterPro" id="IPR052917">
    <property type="entry name" value="Stress-Dev_Protein"/>
</dbReference>
<feature type="domain" description="General stress protein FMN-binding split barrel" evidence="1">
    <location>
        <begin position="5"/>
        <end position="148"/>
    </location>
</feature>